<comment type="caution">
    <text evidence="1">The sequence shown here is derived from an EMBL/GenBank/DDBJ whole genome shotgun (WGS) entry which is preliminary data.</text>
</comment>
<organism evidence="1 2">
    <name type="scientific">Adineta steineri</name>
    <dbReference type="NCBI Taxonomy" id="433720"/>
    <lineage>
        <taxon>Eukaryota</taxon>
        <taxon>Metazoa</taxon>
        <taxon>Spiralia</taxon>
        <taxon>Gnathifera</taxon>
        <taxon>Rotifera</taxon>
        <taxon>Eurotatoria</taxon>
        <taxon>Bdelloidea</taxon>
        <taxon>Adinetida</taxon>
        <taxon>Adinetidae</taxon>
        <taxon>Adineta</taxon>
    </lineage>
</organism>
<dbReference type="EMBL" id="CAJOBB010009490">
    <property type="protein sequence ID" value="CAF4228868.1"/>
    <property type="molecule type" value="Genomic_DNA"/>
</dbReference>
<dbReference type="AlphaFoldDB" id="A0A820CYQ1"/>
<gene>
    <name evidence="1" type="ORF">KXQ929_LOCUS41621</name>
</gene>
<sequence>MNNDSYYQETRGLNSLQILAFLFQTYAYSGDERFLNGAQLLIESYGYDVNLINQKMIATCDGDFSDDELAYLAYFNLVHAFYTISSSTKLSSTQKTRAQLIIDDLWEFMKVGLDLSHIYKQMEKSPFYNFIYCYASGQVNLTRNVLKKSDGSKVRSFDFDCNSLSNDGIWYMQRWPLELINWQQFNSDRLDIQINVLATACNTHQERLSLQMLPPDERSTKKWNSAVYDVDDGNGYSEDDPTAFLLSYWGMRYFNLLE</sequence>
<dbReference type="Proteomes" id="UP000663868">
    <property type="component" value="Unassembled WGS sequence"/>
</dbReference>
<evidence type="ECO:0000313" key="1">
    <source>
        <dbReference type="EMBL" id="CAF4228868.1"/>
    </source>
</evidence>
<accession>A0A820CYQ1</accession>
<evidence type="ECO:0000313" key="2">
    <source>
        <dbReference type="Proteomes" id="UP000663868"/>
    </source>
</evidence>
<reference evidence="1" key="1">
    <citation type="submission" date="2021-02" db="EMBL/GenBank/DDBJ databases">
        <authorList>
            <person name="Nowell W R."/>
        </authorList>
    </citation>
    <scope>NUCLEOTIDE SEQUENCE</scope>
</reference>
<proteinExistence type="predicted"/>
<name>A0A820CYQ1_9BILA</name>
<protein>
    <submittedName>
        <fullName evidence="1">Uncharacterized protein</fullName>
    </submittedName>
</protein>